<evidence type="ECO:0000313" key="4">
    <source>
        <dbReference type="EMBL" id="KAK0738639.1"/>
    </source>
</evidence>
<feature type="transmembrane region" description="Helical" evidence="2">
    <location>
        <begin position="183"/>
        <end position="206"/>
    </location>
</feature>
<accession>A0AA40BQQ2</accession>
<reference evidence="4" key="1">
    <citation type="submission" date="2023-06" db="EMBL/GenBank/DDBJ databases">
        <title>Genome-scale phylogeny and comparative genomics of the fungal order Sordariales.</title>
        <authorList>
            <consortium name="Lawrence Berkeley National Laboratory"/>
            <person name="Hensen N."/>
            <person name="Bonometti L."/>
            <person name="Westerberg I."/>
            <person name="Brannstrom I.O."/>
            <person name="Guillou S."/>
            <person name="Cros-Aarteil S."/>
            <person name="Calhoun S."/>
            <person name="Haridas S."/>
            <person name="Kuo A."/>
            <person name="Mondo S."/>
            <person name="Pangilinan J."/>
            <person name="Riley R."/>
            <person name="LaButti K."/>
            <person name="Andreopoulos B."/>
            <person name="Lipzen A."/>
            <person name="Chen C."/>
            <person name="Yanf M."/>
            <person name="Daum C."/>
            <person name="Ng V."/>
            <person name="Clum A."/>
            <person name="Steindorff A."/>
            <person name="Ohm R."/>
            <person name="Martin F."/>
            <person name="Silar P."/>
            <person name="Natvig D."/>
            <person name="Lalanne C."/>
            <person name="Gautier V."/>
            <person name="Ament-velasquez S.L."/>
            <person name="Kruys A."/>
            <person name="Hutchinson M.I."/>
            <person name="Powell A.J."/>
            <person name="Barry K."/>
            <person name="Miller A.N."/>
            <person name="Grigoriev I.V."/>
            <person name="Debuchy R."/>
            <person name="Gladieux P."/>
            <person name="Thoren M.H."/>
            <person name="Johannesson H."/>
        </authorList>
    </citation>
    <scope>NUCLEOTIDE SEQUENCE</scope>
    <source>
        <strain evidence="4">SMH3187-1</strain>
    </source>
</reference>
<evidence type="ECO:0008006" key="6">
    <source>
        <dbReference type="Google" id="ProtNLM"/>
    </source>
</evidence>
<keyword evidence="2" id="KW-0812">Transmembrane</keyword>
<keyword evidence="3" id="KW-0732">Signal</keyword>
<keyword evidence="5" id="KW-1185">Reference proteome</keyword>
<dbReference type="AlphaFoldDB" id="A0AA40BQQ2"/>
<evidence type="ECO:0000256" key="2">
    <source>
        <dbReference type="SAM" id="Phobius"/>
    </source>
</evidence>
<feature type="signal peptide" evidence="3">
    <location>
        <begin position="1"/>
        <end position="28"/>
    </location>
</feature>
<gene>
    <name evidence="4" type="ORF">B0T18DRAFT_492566</name>
</gene>
<evidence type="ECO:0000256" key="3">
    <source>
        <dbReference type="SAM" id="SignalP"/>
    </source>
</evidence>
<dbReference type="Proteomes" id="UP001172155">
    <property type="component" value="Unassembled WGS sequence"/>
</dbReference>
<feature type="compositionally biased region" description="Gly residues" evidence="1">
    <location>
        <begin position="293"/>
        <end position="310"/>
    </location>
</feature>
<comment type="caution">
    <text evidence="4">The sequence shown here is derived from an EMBL/GenBank/DDBJ whole genome shotgun (WGS) entry which is preliminary data.</text>
</comment>
<name>A0AA40BQQ2_9PEZI</name>
<feature type="compositionally biased region" description="Low complexity" evidence="1">
    <location>
        <begin position="145"/>
        <end position="165"/>
    </location>
</feature>
<keyword evidence="2" id="KW-1133">Transmembrane helix</keyword>
<protein>
    <recommendedName>
        <fullName evidence="6">Mid2 domain-containing protein</fullName>
    </recommendedName>
</protein>
<feature type="compositionally biased region" description="Basic and acidic residues" evidence="1">
    <location>
        <begin position="334"/>
        <end position="345"/>
    </location>
</feature>
<feature type="region of interest" description="Disordered" evidence="1">
    <location>
        <begin position="145"/>
        <end position="178"/>
    </location>
</feature>
<feature type="compositionally biased region" description="Pro residues" evidence="1">
    <location>
        <begin position="166"/>
        <end position="178"/>
    </location>
</feature>
<feature type="region of interest" description="Disordered" evidence="1">
    <location>
        <begin position="263"/>
        <end position="345"/>
    </location>
</feature>
<evidence type="ECO:0000313" key="5">
    <source>
        <dbReference type="Proteomes" id="UP001172155"/>
    </source>
</evidence>
<keyword evidence="2" id="KW-0472">Membrane</keyword>
<sequence length="345" mass="35977">MESRPTTQPRLPLWVLAHLATLAHLAAADATYKFVTEPTPTNFQGFYPDGPKTERIDCASTESFSTWSQWAACCKTNEACGFISRCSAGIVTEPNGKTGICPTSLANCYTMTIFASYPYASQSWLQMGCARDFSASKVYREIVPTAPTTSSPSTRPATTGAAATTPPSPTNTPAPPPAAASQAWIAGAVIGVVVAVAALGFLAFWFGRRRGRKTGVAVGPSASTLAIIPPGKSYAPSSSEPDRGSYAQVPAAAASGSYPLQKGYYGGHTSPPPGQYPGGYGGSPGYHQQGGAYDQGGQGYDGSGGYGGRSSGFYQVPPAGVEEMPVRTPVGKFEPWKRSELDSGR</sequence>
<evidence type="ECO:0000256" key="1">
    <source>
        <dbReference type="SAM" id="MobiDB-lite"/>
    </source>
</evidence>
<dbReference type="EMBL" id="JAUKUD010000007">
    <property type="protein sequence ID" value="KAK0738639.1"/>
    <property type="molecule type" value="Genomic_DNA"/>
</dbReference>
<organism evidence="4 5">
    <name type="scientific">Schizothecium vesticola</name>
    <dbReference type="NCBI Taxonomy" id="314040"/>
    <lineage>
        <taxon>Eukaryota</taxon>
        <taxon>Fungi</taxon>
        <taxon>Dikarya</taxon>
        <taxon>Ascomycota</taxon>
        <taxon>Pezizomycotina</taxon>
        <taxon>Sordariomycetes</taxon>
        <taxon>Sordariomycetidae</taxon>
        <taxon>Sordariales</taxon>
        <taxon>Schizotheciaceae</taxon>
        <taxon>Schizothecium</taxon>
    </lineage>
</organism>
<feature type="chain" id="PRO_5041258201" description="Mid2 domain-containing protein" evidence="3">
    <location>
        <begin position="29"/>
        <end position="345"/>
    </location>
</feature>
<proteinExistence type="predicted"/>